<dbReference type="EMBL" id="JAEFCI010010246">
    <property type="protein sequence ID" value="KAG5457341.1"/>
    <property type="molecule type" value="Genomic_DNA"/>
</dbReference>
<comment type="caution">
    <text evidence="1">The sequence shown here is derived from an EMBL/GenBank/DDBJ whole genome shotgun (WGS) entry which is preliminary data.</text>
</comment>
<sequence length="205" mass="23116">MEPIVGFPNDRPDTALEMICALYGFHQSAFEWHDAVDRDLREHGWLLLPVERYLLALPYGSAIDLSKLRKIADAMLRVDEVVDAVLKPSEVLELDAVLGLFVDDVVWGAKTDADRIGEELRSNFHMDPAREATHVIGIRIITNPSCSERILIQDHIVSKILERFGMANSHAVKTPIDSFENLEKRVDTATAKEILRYQQVIGSLL</sequence>
<protein>
    <submittedName>
        <fullName evidence="1">Uncharacterized protein</fullName>
    </submittedName>
</protein>
<evidence type="ECO:0000313" key="2">
    <source>
        <dbReference type="Proteomes" id="UP000673691"/>
    </source>
</evidence>
<keyword evidence="2" id="KW-1185">Reference proteome</keyword>
<feature type="non-terminal residue" evidence="1">
    <location>
        <position position="205"/>
    </location>
</feature>
<name>A0A8H8DGH3_9FUNG</name>
<accession>A0A8H8DGH3</accession>
<evidence type="ECO:0000313" key="1">
    <source>
        <dbReference type="EMBL" id="KAG5457341.1"/>
    </source>
</evidence>
<reference evidence="1 2" key="1">
    <citation type="journal article" name="Sci. Rep.">
        <title>Genome-scale phylogenetic analyses confirm Olpidium as the closest living zoosporic fungus to the non-flagellated, terrestrial fungi.</title>
        <authorList>
            <person name="Chang Y."/>
            <person name="Rochon D."/>
            <person name="Sekimoto S."/>
            <person name="Wang Y."/>
            <person name="Chovatia M."/>
            <person name="Sandor L."/>
            <person name="Salamov A."/>
            <person name="Grigoriev I.V."/>
            <person name="Stajich J.E."/>
            <person name="Spatafora J.W."/>
        </authorList>
    </citation>
    <scope>NUCLEOTIDE SEQUENCE [LARGE SCALE GENOMIC DNA]</scope>
    <source>
        <strain evidence="1">S191</strain>
    </source>
</reference>
<dbReference type="Proteomes" id="UP000673691">
    <property type="component" value="Unassembled WGS sequence"/>
</dbReference>
<proteinExistence type="predicted"/>
<gene>
    <name evidence="1" type="ORF">BJ554DRAFT_2675</name>
</gene>
<dbReference type="AlphaFoldDB" id="A0A8H8DGH3"/>
<organism evidence="1 2">
    <name type="scientific">Olpidium bornovanus</name>
    <dbReference type="NCBI Taxonomy" id="278681"/>
    <lineage>
        <taxon>Eukaryota</taxon>
        <taxon>Fungi</taxon>
        <taxon>Fungi incertae sedis</taxon>
        <taxon>Olpidiomycota</taxon>
        <taxon>Olpidiomycotina</taxon>
        <taxon>Olpidiomycetes</taxon>
        <taxon>Olpidiales</taxon>
        <taxon>Olpidiaceae</taxon>
        <taxon>Olpidium</taxon>
    </lineage>
</organism>